<protein>
    <submittedName>
        <fullName evidence="5">Uncharacterized protein</fullName>
    </submittedName>
</protein>
<keyword evidence="6" id="KW-1185">Reference proteome</keyword>
<dbReference type="GO" id="GO:0010215">
    <property type="term" value="P:cellulose microfibril organization"/>
    <property type="evidence" value="ECO:0007669"/>
    <property type="project" value="InterPro"/>
</dbReference>
<feature type="chain" id="PRO_5014130679" evidence="4">
    <location>
        <begin position="29"/>
        <end position="146"/>
    </location>
</feature>
<evidence type="ECO:0000256" key="4">
    <source>
        <dbReference type="SAM" id="SignalP"/>
    </source>
</evidence>
<dbReference type="InterPro" id="IPR006918">
    <property type="entry name" value="COBRA_pln"/>
</dbReference>
<keyword evidence="2 4" id="KW-0732">Signal</keyword>
<comment type="similarity">
    <text evidence="1">Belongs to the COBRA family.</text>
</comment>
<accession>A0A2I0HL62</accession>
<dbReference type="PANTHER" id="PTHR31673:SF23">
    <property type="entry name" value="COBRA-LIKE PROTEIN 4"/>
    <property type="match status" value="1"/>
</dbReference>
<dbReference type="PANTHER" id="PTHR31673">
    <property type="entry name" value="PROTEIN COBRA"/>
    <property type="match status" value="1"/>
</dbReference>
<dbReference type="EMBL" id="PGOL01007602">
    <property type="protein sequence ID" value="PKI32477.1"/>
    <property type="molecule type" value="Genomic_DNA"/>
</dbReference>
<dbReference type="STRING" id="22663.A0A2I0HL62"/>
<evidence type="ECO:0000256" key="1">
    <source>
        <dbReference type="ARBA" id="ARBA00005507"/>
    </source>
</evidence>
<organism evidence="5 6">
    <name type="scientific">Punica granatum</name>
    <name type="common">Pomegranate</name>
    <dbReference type="NCBI Taxonomy" id="22663"/>
    <lineage>
        <taxon>Eukaryota</taxon>
        <taxon>Viridiplantae</taxon>
        <taxon>Streptophyta</taxon>
        <taxon>Embryophyta</taxon>
        <taxon>Tracheophyta</taxon>
        <taxon>Spermatophyta</taxon>
        <taxon>Magnoliopsida</taxon>
        <taxon>eudicotyledons</taxon>
        <taxon>Gunneridae</taxon>
        <taxon>Pentapetalae</taxon>
        <taxon>rosids</taxon>
        <taxon>malvids</taxon>
        <taxon>Myrtales</taxon>
        <taxon>Lythraceae</taxon>
        <taxon>Punica</taxon>
    </lineage>
</organism>
<sequence>MDLGNCKHAMASGISVVLFMAATAPAECHEKIPGQTQLELPSQNIFITMLPERTSCWQINMKFILNNLQAFRHIPSPRWTLGWTWASNEVIWSALGAQAKDQSDCSKLEGNIPHGCNRTLQMVDLLPDVPKNMQFPGCRKGGVLLS</sequence>
<reference evidence="5 6" key="1">
    <citation type="submission" date="2017-11" db="EMBL/GenBank/DDBJ databases">
        <title>De-novo sequencing of pomegranate (Punica granatum L.) genome.</title>
        <authorList>
            <person name="Akparov Z."/>
            <person name="Amiraslanov A."/>
            <person name="Hajiyeva S."/>
            <person name="Abbasov M."/>
            <person name="Kaur K."/>
            <person name="Hamwieh A."/>
            <person name="Solovyev V."/>
            <person name="Salamov A."/>
            <person name="Braich B."/>
            <person name="Kosarev P."/>
            <person name="Mahmoud A."/>
            <person name="Hajiyev E."/>
            <person name="Babayeva S."/>
            <person name="Izzatullayeva V."/>
            <person name="Mammadov A."/>
            <person name="Mammadov A."/>
            <person name="Sharifova S."/>
            <person name="Ojaghi J."/>
            <person name="Eynullazada K."/>
            <person name="Bayramov B."/>
            <person name="Abdulazimova A."/>
            <person name="Shahmuradov I."/>
        </authorList>
    </citation>
    <scope>NUCLEOTIDE SEQUENCE [LARGE SCALE GENOMIC DNA]</scope>
    <source>
        <strain evidence="6">cv. AG2017</strain>
        <tissue evidence="5">Leaf</tissue>
    </source>
</reference>
<evidence type="ECO:0000313" key="6">
    <source>
        <dbReference type="Proteomes" id="UP000233551"/>
    </source>
</evidence>
<name>A0A2I0HL62_PUNGR</name>
<proteinExistence type="inferred from homology"/>
<dbReference type="AlphaFoldDB" id="A0A2I0HL62"/>
<feature type="signal peptide" evidence="4">
    <location>
        <begin position="1"/>
        <end position="28"/>
    </location>
</feature>
<evidence type="ECO:0000313" key="5">
    <source>
        <dbReference type="EMBL" id="PKI32477.1"/>
    </source>
</evidence>
<dbReference type="Pfam" id="PF04833">
    <property type="entry name" value="COBRA"/>
    <property type="match status" value="1"/>
</dbReference>
<evidence type="ECO:0000256" key="2">
    <source>
        <dbReference type="ARBA" id="ARBA00022729"/>
    </source>
</evidence>
<dbReference type="Proteomes" id="UP000233551">
    <property type="component" value="Unassembled WGS sequence"/>
</dbReference>
<keyword evidence="3" id="KW-0325">Glycoprotein</keyword>
<dbReference type="GO" id="GO:0005886">
    <property type="term" value="C:plasma membrane"/>
    <property type="evidence" value="ECO:0007669"/>
    <property type="project" value="TreeGrafter"/>
</dbReference>
<gene>
    <name evidence="5" type="ORF">CRG98_047139</name>
</gene>
<comment type="caution">
    <text evidence="5">The sequence shown here is derived from an EMBL/GenBank/DDBJ whole genome shotgun (WGS) entry which is preliminary data.</text>
</comment>
<dbReference type="GO" id="GO:0052324">
    <property type="term" value="P:plant-type cell wall cellulose biosynthetic process"/>
    <property type="evidence" value="ECO:0007669"/>
    <property type="project" value="TreeGrafter"/>
</dbReference>
<evidence type="ECO:0000256" key="3">
    <source>
        <dbReference type="ARBA" id="ARBA00023180"/>
    </source>
</evidence>